<dbReference type="AlphaFoldDB" id="A0A0B6RJT3"/>
<gene>
    <name evidence="2" type="ORF">BGL_1c10580</name>
</gene>
<sequence>MTAPTQLSRRHALRLLVGAPMLPLGGLALPALLTGCGNDDDSGPPAGGSTGGGTGTAPAASFAAATFVSMPAPTLANPAAMATTTVGSTLSVSFTDGSTHDYRLAYRPFFTTGDPVPDGNGGTLLAGGYYDIANRPIVDRSKAGSERQFFSDCPDGSSLLTLANANVAGVKGKPVFAVVQFEYTTRNQNGDSTYGRLPSPIAVLTLDQDPATGALTLVKYHNVDTSAAHGLWITCGASLSPWNTHLSSEEYEPDATQAATDAQFLAFSQNTFGNTATANPYHYGHLPEVTVNPDGTGTIRKHYCLGRISHELIQVMPDQRTVMMGDDATNGGLFMFVADQPADLSAGTLYVAKWNQTSSAGAGAATLTWLRIGHATSAEIEALANTLKASDIMDLATTDPADASYTAIHYGGKFNWIRIKPGMEQAAAFLETHRYAALIGASMGFTKLEGTTVDTRDKVVYTAMSRIETSMVKGNAVSRDVAVDRRIASGAVYALNLKGGQRDTSGTAIDSDWVPVDMSAPAALVGEDLATADALGNTANADRIANPDNLKFSQKLRTLFIGEDSGMHVNNFLWAYQVDTKTLSRVLSCPSGAESTGLHAVDEIHGWTYIMSNFQHVGDWESPLHDKVKATLDPLVRTQYKDRFGASVGYLTAESAAIRLA</sequence>
<dbReference type="EMBL" id="CP002580">
    <property type="protein sequence ID" value="AJK45582.1"/>
    <property type="molecule type" value="Genomic_DNA"/>
</dbReference>
<evidence type="ECO:0000313" key="2">
    <source>
        <dbReference type="EMBL" id="AJK45582.1"/>
    </source>
</evidence>
<keyword evidence="1" id="KW-0472">Membrane</keyword>
<organism evidence="2 3">
    <name type="scientific">Burkholderia plantarii</name>
    <dbReference type="NCBI Taxonomy" id="41899"/>
    <lineage>
        <taxon>Bacteria</taxon>
        <taxon>Pseudomonadati</taxon>
        <taxon>Pseudomonadota</taxon>
        <taxon>Betaproteobacteria</taxon>
        <taxon>Burkholderiales</taxon>
        <taxon>Burkholderiaceae</taxon>
        <taxon>Burkholderia</taxon>
    </lineage>
</organism>
<proteinExistence type="predicted"/>
<feature type="transmembrane region" description="Helical" evidence="1">
    <location>
        <begin position="12"/>
        <end position="33"/>
    </location>
</feature>
<dbReference type="RefSeq" id="WP_042624282.1">
    <property type="nucleotide sequence ID" value="NZ_CP002580.1"/>
</dbReference>
<reference evidence="3" key="1">
    <citation type="submission" date="2011-03" db="EMBL/GenBank/DDBJ databases">
        <authorList>
            <person name="Voget S."/>
            <person name="Streit W.R."/>
            <person name="Jaeger K.E."/>
            <person name="Daniel R."/>
        </authorList>
    </citation>
    <scope>NUCLEOTIDE SEQUENCE [LARGE SCALE GENOMIC DNA]</scope>
    <source>
        <strain evidence="3">PG1</strain>
    </source>
</reference>
<protein>
    <submittedName>
        <fullName evidence="2">Phosphatase-like protein</fullName>
    </submittedName>
</protein>
<dbReference type="PANTHER" id="PTHR35399">
    <property type="entry name" value="SLR8030 PROTEIN"/>
    <property type="match status" value="1"/>
</dbReference>
<keyword evidence="1" id="KW-0812">Transmembrane</keyword>
<dbReference type="Proteomes" id="UP000031838">
    <property type="component" value="Chromosome 1"/>
</dbReference>
<accession>A0A0B6RJT3</accession>
<reference evidence="2 3" key="2">
    <citation type="journal article" date="2016" name="Appl. Microbiol. Biotechnol.">
        <title>Mutations improving production and secretion of extracellular lipase by Burkholderia glumae PG1.</title>
        <authorList>
            <person name="Knapp A."/>
            <person name="Voget S."/>
            <person name="Gao R."/>
            <person name="Zaburannyi N."/>
            <person name="Krysciak D."/>
            <person name="Breuer M."/>
            <person name="Hauer B."/>
            <person name="Streit W.R."/>
            <person name="Muller R."/>
            <person name="Daniel R."/>
            <person name="Jaeger K.E."/>
        </authorList>
    </citation>
    <scope>NUCLEOTIDE SEQUENCE [LARGE SCALE GENOMIC DNA]</scope>
    <source>
        <strain evidence="2 3">PG1</strain>
    </source>
</reference>
<dbReference type="PANTHER" id="PTHR35399:SF2">
    <property type="entry name" value="DUF839 DOMAIN-CONTAINING PROTEIN"/>
    <property type="match status" value="1"/>
</dbReference>
<keyword evidence="3" id="KW-1185">Reference proteome</keyword>
<dbReference type="KEGG" id="bgp:BGL_1c10580"/>
<dbReference type="HOGENOM" id="CLU_018525_0_0_4"/>
<name>A0A0B6RJT3_BURPL</name>
<dbReference type="InterPro" id="IPR008557">
    <property type="entry name" value="PhoX"/>
</dbReference>
<evidence type="ECO:0000313" key="3">
    <source>
        <dbReference type="Proteomes" id="UP000031838"/>
    </source>
</evidence>
<evidence type="ECO:0000256" key="1">
    <source>
        <dbReference type="SAM" id="Phobius"/>
    </source>
</evidence>
<dbReference type="Pfam" id="PF05787">
    <property type="entry name" value="PhoX"/>
    <property type="match status" value="1"/>
</dbReference>
<keyword evidence="1" id="KW-1133">Transmembrane helix</keyword>